<dbReference type="PANTHER" id="PTHR12136:SF41">
    <property type="entry name" value="PLECKSTRIN HOMOLOGY (PH) AND LIPID-BINDING START DOMAINS-CONTAINING PROTEIN"/>
    <property type="match status" value="1"/>
</dbReference>
<sequence>MKGRTCAWFDRLRGQFTDSLTLTCLPADLKPLQPHEHERCKSWKLMTEGCTEQDPRLRKMWSEPTWSGFQLRSKTYLQSKVKETSAPPRTLAHRRDGTPEELHHVCKSKKSFASRALAKFGNDMPPLFVVTLIVPGTPVVAGVQYFARTSDVPQSEANALWQKFLESDDAFRKERLKLVPTVHDGPWLVRKSVGTKPLIIARALETTFYQTPAYLEVVVDICSDRIAKHVTALCRSHSTRLVIDVGYVIEGRDEAELPEALLGCIEYSHLDLSISTAIAD</sequence>
<dbReference type="EMBL" id="BSXT01001723">
    <property type="protein sequence ID" value="GMF44688.1"/>
    <property type="molecule type" value="Genomic_DNA"/>
</dbReference>
<gene>
    <name evidence="2" type="ORF">Pfra01_001568500</name>
</gene>
<evidence type="ECO:0000313" key="3">
    <source>
        <dbReference type="Proteomes" id="UP001165121"/>
    </source>
</evidence>
<reference evidence="2" key="1">
    <citation type="submission" date="2023-04" db="EMBL/GenBank/DDBJ databases">
        <title>Phytophthora fragariaefolia NBRC 109709.</title>
        <authorList>
            <person name="Ichikawa N."/>
            <person name="Sato H."/>
            <person name="Tonouchi N."/>
        </authorList>
    </citation>
    <scope>NUCLEOTIDE SEQUENCE</scope>
    <source>
        <strain evidence="2">NBRC 109709</strain>
    </source>
</reference>
<name>A0A9W6XTB4_9STRA</name>
<accession>A0A9W6XTB4</accession>
<dbReference type="AlphaFoldDB" id="A0A9W6XTB4"/>
<keyword evidence="3" id="KW-1185">Reference proteome</keyword>
<protein>
    <submittedName>
        <fullName evidence="2">Unnamed protein product</fullName>
    </submittedName>
</protein>
<dbReference type="Pfam" id="PF07059">
    <property type="entry name" value="EDR2_C"/>
    <property type="match status" value="1"/>
</dbReference>
<dbReference type="InterPro" id="IPR009769">
    <property type="entry name" value="EDR2_C"/>
</dbReference>
<feature type="domain" description="Protein ENHANCED DISEASE RESISTANCE 2 C-terminal" evidence="1">
    <location>
        <begin position="61"/>
        <end position="271"/>
    </location>
</feature>
<dbReference type="InterPro" id="IPR045096">
    <property type="entry name" value="EDR2-like"/>
</dbReference>
<dbReference type="OrthoDB" id="9970435at2759"/>
<organism evidence="2 3">
    <name type="scientific">Phytophthora fragariaefolia</name>
    <dbReference type="NCBI Taxonomy" id="1490495"/>
    <lineage>
        <taxon>Eukaryota</taxon>
        <taxon>Sar</taxon>
        <taxon>Stramenopiles</taxon>
        <taxon>Oomycota</taxon>
        <taxon>Peronosporomycetes</taxon>
        <taxon>Peronosporales</taxon>
        <taxon>Peronosporaceae</taxon>
        <taxon>Phytophthora</taxon>
    </lineage>
</organism>
<comment type="caution">
    <text evidence="2">The sequence shown here is derived from an EMBL/GenBank/DDBJ whole genome shotgun (WGS) entry which is preliminary data.</text>
</comment>
<proteinExistence type="predicted"/>
<dbReference type="Proteomes" id="UP001165121">
    <property type="component" value="Unassembled WGS sequence"/>
</dbReference>
<evidence type="ECO:0000259" key="1">
    <source>
        <dbReference type="Pfam" id="PF07059"/>
    </source>
</evidence>
<dbReference type="PANTHER" id="PTHR12136">
    <property type="entry name" value="ENHANCED DISEASE RESISTANCE-RELATED"/>
    <property type="match status" value="1"/>
</dbReference>
<evidence type="ECO:0000313" key="2">
    <source>
        <dbReference type="EMBL" id="GMF44688.1"/>
    </source>
</evidence>